<evidence type="ECO:0000256" key="7">
    <source>
        <dbReference type="ARBA" id="ARBA00023004"/>
    </source>
</evidence>
<organism evidence="10 11">
    <name type="scientific">Tritonibacter litoralis</name>
    <dbReference type="NCBI Taxonomy" id="2662264"/>
    <lineage>
        <taxon>Bacteria</taxon>
        <taxon>Pseudomonadati</taxon>
        <taxon>Pseudomonadota</taxon>
        <taxon>Alphaproteobacteria</taxon>
        <taxon>Rhodobacterales</taxon>
        <taxon>Paracoccaceae</taxon>
        <taxon>Tritonibacter</taxon>
    </lineage>
</organism>
<dbReference type="InterPro" id="IPR032854">
    <property type="entry name" value="ALKBH3"/>
</dbReference>
<keyword evidence="4" id="KW-0460">Magnesium</keyword>
<accession>A0A843YLH1</accession>
<evidence type="ECO:0000256" key="4">
    <source>
        <dbReference type="ARBA" id="ARBA00022842"/>
    </source>
</evidence>
<evidence type="ECO:0000313" key="11">
    <source>
        <dbReference type="Proteomes" id="UP000444174"/>
    </source>
</evidence>
<dbReference type="SUPFAM" id="SSF51197">
    <property type="entry name" value="Clavaminate synthase-like"/>
    <property type="match status" value="1"/>
</dbReference>
<keyword evidence="5 10" id="KW-0223">Dioxygenase</keyword>
<dbReference type="GO" id="GO:0006307">
    <property type="term" value="P:DNA alkylation repair"/>
    <property type="evidence" value="ECO:0007669"/>
    <property type="project" value="InterPro"/>
</dbReference>
<evidence type="ECO:0000256" key="6">
    <source>
        <dbReference type="ARBA" id="ARBA00023002"/>
    </source>
</evidence>
<keyword evidence="3" id="KW-0227">DNA damage</keyword>
<dbReference type="PROSITE" id="PS51471">
    <property type="entry name" value="FE2OG_OXY"/>
    <property type="match status" value="1"/>
</dbReference>
<dbReference type="PANTHER" id="PTHR31212">
    <property type="entry name" value="ALPHA-KETOGLUTARATE-DEPENDENT DIOXYGENASE ALKB HOMOLOG 3"/>
    <property type="match status" value="1"/>
</dbReference>
<dbReference type="EMBL" id="WIBF01000020">
    <property type="protein sequence ID" value="MQQ10648.1"/>
    <property type="molecule type" value="Genomic_DNA"/>
</dbReference>
<evidence type="ECO:0000256" key="1">
    <source>
        <dbReference type="ARBA" id="ARBA00001954"/>
    </source>
</evidence>
<evidence type="ECO:0000259" key="9">
    <source>
        <dbReference type="PROSITE" id="PS51471"/>
    </source>
</evidence>
<dbReference type="InterPro" id="IPR027450">
    <property type="entry name" value="AlkB-like"/>
</dbReference>
<dbReference type="GO" id="GO:0046872">
    <property type="term" value="F:metal ion binding"/>
    <property type="evidence" value="ECO:0007669"/>
    <property type="project" value="UniProtKB-KW"/>
</dbReference>
<dbReference type="Gene3D" id="2.60.120.590">
    <property type="entry name" value="Alpha-ketoglutarate-dependent dioxygenase AlkB-like"/>
    <property type="match status" value="1"/>
</dbReference>
<evidence type="ECO:0000256" key="2">
    <source>
        <dbReference type="ARBA" id="ARBA00022723"/>
    </source>
</evidence>
<dbReference type="GO" id="GO:0051213">
    <property type="term" value="F:dioxygenase activity"/>
    <property type="evidence" value="ECO:0007669"/>
    <property type="project" value="UniProtKB-KW"/>
</dbReference>
<dbReference type="PANTHER" id="PTHR31212:SF4">
    <property type="entry name" value="ALPHA-KETOGLUTARATE-DEPENDENT DIOXYGENASE ALKB HOMOLOG 3"/>
    <property type="match status" value="1"/>
</dbReference>
<dbReference type="GO" id="GO:0016787">
    <property type="term" value="F:hydrolase activity"/>
    <property type="evidence" value="ECO:0007669"/>
    <property type="project" value="UniProtKB-ARBA"/>
</dbReference>
<feature type="domain" description="Fe2OG dioxygenase" evidence="9">
    <location>
        <begin position="104"/>
        <end position="201"/>
    </location>
</feature>
<dbReference type="InterPro" id="IPR005123">
    <property type="entry name" value="Oxoglu/Fe-dep_dioxygenase_dom"/>
</dbReference>
<dbReference type="InterPro" id="IPR037151">
    <property type="entry name" value="AlkB-like_sf"/>
</dbReference>
<keyword evidence="2" id="KW-0479">Metal-binding</keyword>
<dbReference type="GO" id="GO:0140097">
    <property type="term" value="F:catalytic activity, acting on DNA"/>
    <property type="evidence" value="ECO:0007669"/>
    <property type="project" value="UniProtKB-ARBA"/>
</dbReference>
<dbReference type="FunFam" id="2.60.120.590:FF:000004">
    <property type="entry name" value="DNA oxidative demethylase ALKBH2"/>
    <property type="match status" value="1"/>
</dbReference>
<dbReference type="Proteomes" id="UP000444174">
    <property type="component" value="Unassembled WGS sequence"/>
</dbReference>
<gene>
    <name evidence="10" type="ORF">GFB49_19520</name>
</gene>
<dbReference type="Pfam" id="PF13532">
    <property type="entry name" value="2OG-FeII_Oxy_2"/>
    <property type="match status" value="1"/>
</dbReference>
<dbReference type="AlphaFoldDB" id="A0A843YLH1"/>
<evidence type="ECO:0000256" key="3">
    <source>
        <dbReference type="ARBA" id="ARBA00022763"/>
    </source>
</evidence>
<evidence type="ECO:0000313" key="10">
    <source>
        <dbReference type="EMBL" id="MQQ10648.1"/>
    </source>
</evidence>
<dbReference type="GO" id="GO:0032451">
    <property type="term" value="F:demethylase activity"/>
    <property type="evidence" value="ECO:0007669"/>
    <property type="project" value="UniProtKB-ARBA"/>
</dbReference>
<reference evidence="10 11" key="1">
    <citation type="submission" date="2019-10" db="EMBL/GenBank/DDBJ databases">
        <title>Epibacterium sp. nov., isolated from seawater.</title>
        <authorList>
            <person name="Zhang X."/>
            <person name="Li N."/>
        </authorList>
    </citation>
    <scope>NUCLEOTIDE SEQUENCE [LARGE SCALE GENOMIC DNA]</scope>
    <source>
        <strain evidence="10 11">SM1979</strain>
    </source>
</reference>
<keyword evidence="11" id="KW-1185">Reference proteome</keyword>
<evidence type="ECO:0000256" key="5">
    <source>
        <dbReference type="ARBA" id="ARBA00022964"/>
    </source>
</evidence>
<dbReference type="GO" id="GO:0016705">
    <property type="term" value="F:oxidoreductase activity, acting on paired donors, with incorporation or reduction of molecular oxygen"/>
    <property type="evidence" value="ECO:0007669"/>
    <property type="project" value="UniProtKB-ARBA"/>
</dbReference>
<comment type="caution">
    <text evidence="10">The sequence shown here is derived from an EMBL/GenBank/DDBJ whole genome shotgun (WGS) entry which is preliminary data.</text>
</comment>
<keyword evidence="6" id="KW-0560">Oxidoreductase</keyword>
<name>A0A843YLH1_9RHOB</name>
<comment type="cofactor">
    <cofactor evidence="1">
        <name>Fe(2+)</name>
        <dbReference type="ChEBI" id="CHEBI:29033"/>
    </cofactor>
</comment>
<proteinExistence type="predicted"/>
<sequence length="205" mass="23510">MDLFTRTDDPRRNLLPEDGVVEYHGPILSHADADNYFELLLNDIEWRHDEAVIFGKRITTKRQVAWYADEAFSYTYSNTTKTALPWSPMLRDLKSIVETACGETFNSCLLNLYRDGSEGMAWHSDAEKDLVRNGTIGSMSFGAERKFAFKHKQTKATVSQILEHGSLLTMKGTTQTHWLHSVPKTKKVMSPRINLTFRKIRQPNV</sequence>
<keyword evidence="8" id="KW-0234">DNA repair</keyword>
<keyword evidence="7" id="KW-0408">Iron</keyword>
<evidence type="ECO:0000256" key="8">
    <source>
        <dbReference type="ARBA" id="ARBA00023204"/>
    </source>
</evidence>
<protein>
    <submittedName>
        <fullName evidence="10">Alpha-ketoglutarate-dependent dioxygenase AlkB</fullName>
    </submittedName>
</protein>